<dbReference type="InterPro" id="IPR036047">
    <property type="entry name" value="F-box-like_dom_sf"/>
</dbReference>
<dbReference type="PROSITE" id="PS50181">
    <property type="entry name" value="FBOX"/>
    <property type="match status" value="1"/>
</dbReference>
<feature type="domain" description="F-box" evidence="1">
    <location>
        <begin position="27"/>
        <end position="72"/>
    </location>
</feature>
<dbReference type="EMBL" id="JAVRQU010000003">
    <property type="protein sequence ID" value="KAK5704950.1"/>
    <property type="molecule type" value="Genomic_DNA"/>
</dbReference>
<dbReference type="AlphaFoldDB" id="A0AAN8A532"/>
<proteinExistence type="predicted"/>
<dbReference type="InterPro" id="IPR001810">
    <property type="entry name" value="F-box_dom"/>
</dbReference>
<evidence type="ECO:0000313" key="3">
    <source>
        <dbReference type="Proteomes" id="UP001310594"/>
    </source>
</evidence>
<dbReference type="SUPFAM" id="SSF81383">
    <property type="entry name" value="F-box domain"/>
    <property type="match status" value="1"/>
</dbReference>
<gene>
    <name evidence="2" type="ORF">LTR97_002061</name>
</gene>
<organism evidence="2 3">
    <name type="scientific">Elasticomyces elasticus</name>
    <dbReference type="NCBI Taxonomy" id="574655"/>
    <lineage>
        <taxon>Eukaryota</taxon>
        <taxon>Fungi</taxon>
        <taxon>Dikarya</taxon>
        <taxon>Ascomycota</taxon>
        <taxon>Pezizomycotina</taxon>
        <taxon>Dothideomycetes</taxon>
        <taxon>Dothideomycetidae</taxon>
        <taxon>Mycosphaerellales</taxon>
        <taxon>Teratosphaeriaceae</taxon>
        <taxon>Elasticomyces</taxon>
    </lineage>
</organism>
<evidence type="ECO:0000313" key="2">
    <source>
        <dbReference type="EMBL" id="KAK5704950.1"/>
    </source>
</evidence>
<protein>
    <recommendedName>
        <fullName evidence="1">F-box domain-containing protein</fullName>
    </recommendedName>
</protein>
<dbReference type="Gene3D" id="1.20.1280.50">
    <property type="match status" value="1"/>
</dbReference>
<reference evidence="2" key="1">
    <citation type="submission" date="2023-08" db="EMBL/GenBank/DDBJ databases">
        <title>Black Yeasts Isolated from many extreme environments.</title>
        <authorList>
            <person name="Coleine C."/>
            <person name="Stajich J.E."/>
            <person name="Selbmann L."/>
        </authorList>
    </citation>
    <scope>NUCLEOTIDE SEQUENCE</scope>
    <source>
        <strain evidence="2">CCFEE 5810</strain>
    </source>
</reference>
<sequence>MSDLQNTADLLRILATLSTPDKPPDGRNLLESLPPELQLRIFEYTGYGDVFTLKQVNKHFHGLVKPEKWPAEDKAKFVKKVQLFPQHNRIHMKITHTMENEMVFDSNGFACYSCYRVRPQDHFSLSQCIAKNSKHSKQDLYSETGCGRFCVSCGLESGKYRVGTLIGVVSYMGITKACPPYACESALQTFCAGCRSFAYNMVGLNNTTWCNGCMLWTKTRADRNYRYELAKTKAEYLRFFECPQCKELTLACDDDKRRCCYCKRDICRSCGCVANKAGDWWCGLACSKAGWDFMMKTVVDGWPLQLTLDKKVREKHVERDPEKKKMTDLLGCEDVEEALSWLSL</sequence>
<name>A0AAN8A532_9PEZI</name>
<dbReference type="Pfam" id="PF00646">
    <property type="entry name" value="F-box"/>
    <property type="match status" value="1"/>
</dbReference>
<dbReference type="Proteomes" id="UP001310594">
    <property type="component" value="Unassembled WGS sequence"/>
</dbReference>
<evidence type="ECO:0000259" key="1">
    <source>
        <dbReference type="PROSITE" id="PS50181"/>
    </source>
</evidence>
<comment type="caution">
    <text evidence="2">The sequence shown here is derived from an EMBL/GenBank/DDBJ whole genome shotgun (WGS) entry which is preliminary data.</text>
</comment>
<accession>A0AAN8A532</accession>